<dbReference type="InterPro" id="IPR008971">
    <property type="entry name" value="HSP40/DnaJ_pept-bd"/>
</dbReference>
<evidence type="ECO:0000256" key="5">
    <source>
        <dbReference type="ARBA" id="ARBA00023186"/>
    </source>
</evidence>
<feature type="domain" description="CR-type" evidence="9">
    <location>
        <begin position="137"/>
        <end position="218"/>
    </location>
</feature>
<feature type="binding site" evidence="6">
    <location>
        <position position="150"/>
    </location>
    <ligand>
        <name>Zn(2+)</name>
        <dbReference type="ChEBI" id="CHEBI:29105"/>
        <label>1</label>
    </ligand>
</feature>
<dbReference type="CDD" id="cd10719">
    <property type="entry name" value="DnaJ_zf"/>
    <property type="match status" value="1"/>
</dbReference>
<dbReference type="InterPro" id="IPR002939">
    <property type="entry name" value="DnaJ_C"/>
</dbReference>
<sequence length="379" mass="40982">MAAGDYYDILGVSRNADDTEIKKAYRGLARKFHPDVNKDPGAEDKFKEINEAYSVLSDAQKRQQYDHMGHDAFTNASKGSYGGGGYGGGFNADFSGFGDIFDFAGDIFGGFGRQRGPRRGDDLLMRFEITLKDAVFGADRDIEVMHAEACSTCDGTGSETKKTKNCPKCGGSGQVRQATQTPFGNFVRQSTCDMCHGKGKVAEKPCGKCKGTGHEKIKRKVSVHIPPGVDTGMRLRLEGYGEAGDHGAPNGDLYIEIHVKPEPRFRRDGDTLLTKIHVTPAQAILGTTVEVITIDTRHLEIKVPAGTQGGKKLRVAGEGVRKRGRPGDLLVEVEVVIPKHVSGEIKELYEKILELEGGKSASGQGNNEKKGFFESILGG</sequence>
<dbReference type="FunFam" id="1.10.287.110:FF:000034">
    <property type="entry name" value="Chaperone protein DnaJ"/>
    <property type="match status" value="1"/>
</dbReference>
<dbReference type="Pfam" id="PF00226">
    <property type="entry name" value="DnaJ"/>
    <property type="match status" value="1"/>
</dbReference>
<comment type="function">
    <text evidence="6">Participates actively in the response to hyperosmotic and heat shock by preventing the aggregation of stress-denatured proteins and by disaggregating proteins, also in an autonomous, DnaK-independent fashion. Unfolded proteins bind initially to DnaJ; upon interaction with the DnaJ-bound protein, DnaK hydrolyzes its bound ATP, resulting in the formation of a stable complex. GrpE releases ADP from DnaK; ATP binding to DnaK triggers the release of the substrate protein, thus completing the reaction cycle. Several rounds of ATP-dependent interactions between DnaJ, DnaK and GrpE are required for fully efficient folding. Also involved, together with DnaK and GrpE, in the DNA replication of plasmids through activation of initiation proteins.</text>
</comment>
<evidence type="ECO:0000313" key="11">
    <source>
        <dbReference type="Proteomes" id="UP000245934"/>
    </source>
</evidence>
<comment type="subunit">
    <text evidence="6">Homodimer.</text>
</comment>
<dbReference type="PROSITE" id="PS51188">
    <property type="entry name" value="ZF_CR"/>
    <property type="match status" value="1"/>
</dbReference>
<gene>
    <name evidence="6 10" type="primary">dnaJ</name>
    <name evidence="10" type="ORF">DLD82_06495</name>
</gene>
<feature type="repeat" description="CXXCXGXG motif" evidence="6">
    <location>
        <begin position="192"/>
        <end position="199"/>
    </location>
</feature>
<feature type="repeat" description="CXXCXGXG motif" evidence="6">
    <location>
        <begin position="166"/>
        <end position="173"/>
    </location>
</feature>
<feature type="binding site" evidence="6">
    <location>
        <position position="195"/>
    </location>
    <ligand>
        <name>Zn(2+)</name>
        <dbReference type="ChEBI" id="CHEBI:29105"/>
        <label>2</label>
    </ligand>
</feature>
<keyword evidence="11" id="KW-1185">Reference proteome</keyword>
<dbReference type="FunFam" id="2.10.230.10:FF:000002">
    <property type="entry name" value="Molecular chaperone DnaJ"/>
    <property type="match status" value="1"/>
</dbReference>
<feature type="binding site" evidence="6">
    <location>
        <position position="166"/>
    </location>
    <ligand>
        <name>Zn(2+)</name>
        <dbReference type="ChEBI" id="CHEBI:29105"/>
        <label>2</label>
    </ligand>
</feature>
<dbReference type="Pfam" id="PF00684">
    <property type="entry name" value="DnaJ_CXXCXGXG"/>
    <property type="match status" value="1"/>
</dbReference>
<dbReference type="GO" id="GO:0031072">
    <property type="term" value="F:heat shock protein binding"/>
    <property type="evidence" value="ECO:0007669"/>
    <property type="project" value="InterPro"/>
</dbReference>
<dbReference type="PRINTS" id="PR00625">
    <property type="entry name" value="JDOMAIN"/>
</dbReference>
<dbReference type="GO" id="GO:0008270">
    <property type="term" value="F:zinc ion binding"/>
    <property type="evidence" value="ECO:0007669"/>
    <property type="project" value="UniProtKB-UniRule"/>
</dbReference>
<dbReference type="FunFam" id="2.60.260.20:FF:000013">
    <property type="entry name" value="DnaJ subfamily B member 11"/>
    <property type="match status" value="1"/>
</dbReference>
<evidence type="ECO:0000256" key="1">
    <source>
        <dbReference type="ARBA" id="ARBA00022723"/>
    </source>
</evidence>
<feature type="binding site" evidence="6">
    <location>
        <position position="169"/>
    </location>
    <ligand>
        <name>Zn(2+)</name>
        <dbReference type="ChEBI" id="CHEBI:29105"/>
        <label>2</label>
    </ligand>
</feature>
<dbReference type="PROSITE" id="PS50076">
    <property type="entry name" value="DNAJ_2"/>
    <property type="match status" value="1"/>
</dbReference>
<comment type="subcellular location">
    <subcellularLocation>
        <location evidence="6">Cytoplasm</location>
    </subcellularLocation>
</comment>
<dbReference type="NCBIfam" id="TIGR02349">
    <property type="entry name" value="DnaJ_bact"/>
    <property type="match status" value="1"/>
</dbReference>
<dbReference type="GeneID" id="97609979"/>
<feature type="repeat" description="CXXCXGXG motif" evidence="6">
    <location>
        <begin position="150"/>
        <end position="157"/>
    </location>
</feature>
<dbReference type="SUPFAM" id="SSF57938">
    <property type="entry name" value="DnaJ/Hsp40 cysteine-rich domain"/>
    <property type="match status" value="1"/>
</dbReference>
<keyword evidence="6" id="KW-0346">Stress response</keyword>
<dbReference type="GO" id="GO:0042026">
    <property type="term" value="P:protein refolding"/>
    <property type="evidence" value="ECO:0007669"/>
    <property type="project" value="TreeGrafter"/>
</dbReference>
<keyword evidence="3 6" id="KW-0863">Zinc-finger</keyword>
<dbReference type="SMART" id="SM00271">
    <property type="entry name" value="DnaJ"/>
    <property type="match status" value="1"/>
</dbReference>
<dbReference type="Gene3D" id="2.10.230.10">
    <property type="entry name" value="Heat shock protein DnaJ, cysteine-rich domain"/>
    <property type="match status" value="1"/>
</dbReference>
<evidence type="ECO:0000256" key="6">
    <source>
        <dbReference type="HAMAP-Rule" id="MF_01152"/>
    </source>
</evidence>
<dbReference type="PANTHER" id="PTHR43096:SF10">
    <property type="entry name" value="CHAPERONE PROTEIN DNAJ A6, CHLOROPLASTIC"/>
    <property type="match status" value="1"/>
</dbReference>
<dbReference type="RefSeq" id="WP_109940304.1">
    <property type="nucleotide sequence ID" value="NZ_CP176366.1"/>
</dbReference>
<feature type="binding site" evidence="6">
    <location>
        <position position="153"/>
    </location>
    <ligand>
        <name>Zn(2+)</name>
        <dbReference type="ChEBI" id="CHEBI:29105"/>
        <label>1</label>
    </ligand>
</feature>
<dbReference type="Gene3D" id="1.10.287.110">
    <property type="entry name" value="DnaJ domain"/>
    <property type="match status" value="1"/>
</dbReference>
<feature type="binding site" evidence="6">
    <location>
        <position position="209"/>
    </location>
    <ligand>
        <name>Zn(2+)</name>
        <dbReference type="ChEBI" id="CHEBI:29105"/>
        <label>1</label>
    </ligand>
</feature>
<feature type="domain" description="J" evidence="8">
    <location>
        <begin position="5"/>
        <end position="69"/>
    </location>
</feature>
<dbReference type="GO" id="GO:0009408">
    <property type="term" value="P:response to heat"/>
    <property type="evidence" value="ECO:0007669"/>
    <property type="project" value="InterPro"/>
</dbReference>
<evidence type="ECO:0000313" key="10">
    <source>
        <dbReference type="EMBL" id="PWR75110.1"/>
    </source>
</evidence>
<dbReference type="Gene3D" id="2.60.260.20">
    <property type="entry name" value="Urease metallochaperone UreE, N-terminal domain"/>
    <property type="match status" value="2"/>
</dbReference>
<dbReference type="InterPro" id="IPR036869">
    <property type="entry name" value="J_dom_sf"/>
</dbReference>
<keyword evidence="5 6" id="KW-0143">Chaperone</keyword>
<dbReference type="GO" id="GO:0005737">
    <property type="term" value="C:cytoplasm"/>
    <property type="evidence" value="ECO:0007669"/>
    <property type="project" value="UniProtKB-SubCell"/>
</dbReference>
<name>A0A2V2N8U6_9EURY</name>
<keyword evidence="6" id="KW-0963">Cytoplasm</keyword>
<feature type="repeat" description="CXXCXGXG motif" evidence="6">
    <location>
        <begin position="206"/>
        <end position="213"/>
    </location>
</feature>
<dbReference type="InterPro" id="IPR018253">
    <property type="entry name" value="DnaJ_domain_CS"/>
</dbReference>
<dbReference type="SUPFAM" id="SSF49493">
    <property type="entry name" value="HSP40/DnaJ peptide-binding domain"/>
    <property type="match status" value="2"/>
</dbReference>
<dbReference type="PROSITE" id="PS00636">
    <property type="entry name" value="DNAJ_1"/>
    <property type="match status" value="1"/>
</dbReference>
<comment type="similarity">
    <text evidence="6">Belongs to the DnaJ family.</text>
</comment>
<keyword evidence="1 6" id="KW-0479">Metal-binding</keyword>
<feature type="binding site" evidence="6">
    <location>
        <position position="192"/>
    </location>
    <ligand>
        <name>Zn(2+)</name>
        <dbReference type="ChEBI" id="CHEBI:29105"/>
        <label>2</label>
    </ligand>
</feature>
<dbReference type="InterPro" id="IPR001305">
    <property type="entry name" value="HSP_DnaJ_Cys-rich_dom"/>
</dbReference>
<dbReference type="AlphaFoldDB" id="A0A2V2N8U6"/>
<dbReference type="GO" id="GO:0051082">
    <property type="term" value="F:unfolded protein binding"/>
    <property type="evidence" value="ECO:0007669"/>
    <property type="project" value="UniProtKB-UniRule"/>
</dbReference>
<organism evidence="10 11">
    <name type="scientific">Methanospirillum stamsii</name>
    <dbReference type="NCBI Taxonomy" id="1277351"/>
    <lineage>
        <taxon>Archaea</taxon>
        <taxon>Methanobacteriati</taxon>
        <taxon>Methanobacteriota</taxon>
        <taxon>Stenosarchaea group</taxon>
        <taxon>Methanomicrobia</taxon>
        <taxon>Methanomicrobiales</taxon>
        <taxon>Methanospirillaceae</taxon>
        <taxon>Methanospirillum</taxon>
    </lineage>
</organism>
<keyword evidence="6" id="KW-0235">DNA replication</keyword>
<dbReference type="SUPFAM" id="SSF46565">
    <property type="entry name" value="Chaperone J-domain"/>
    <property type="match status" value="1"/>
</dbReference>
<dbReference type="Proteomes" id="UP000245934">
    <property type="component" value="Unassembled WGS sequence"/>
</dbReference>
<keyword evidence="2 6" id="KW-0677">Repeat</keyword>
<dbReference type="EMBL" id="QGMZ01000013">
    <property type="protein sequence ID" value="PWR75110.1"/>
    <property type="molecule type" value="Genomic_DNA"/>
</dbReference>
<feature type="binding site" evidence="6">
    <location>
        <position position="206"/>
    </location>
    <ligand>
        <name>Zn(2+)</name>
        <dbReference type="ChEBI" id="CHEBI:29105"/>
        <label>1</label>
    </ligand>
</feature>
<dbReference type="GO" id="GO:0006260">
    <property type="term" value="P:DNA replication"/>
    <property type="evidence" value="ECO:0007669"/>
    <property type="project" value="UniProtKB-KW"/>
</dbReference>
<reference evidence="10 11" key="1">
    <citation type="submission" date="2018-05" db="EMBL/GenBank/DDBJ databases">
        <title>Draft genome of Methanospirillum stamsii Pt1.</title>
        <authorList>
            <person name="Dueholm M.S."/>
            <person name="Nielsen P.H."/>
            <person name="Bakmann L.F."/>
            <person name="Otzen D.E."/>
        </authorList>
    </citation>
    <scope>NUCLEOTIDE SEQUENCE [LARGE SCALE GENOMIC DNA]</scope>
    <source>
        <strain evidence="10 11">Pt1</strain>
    </source>
</reference>
<dbReference type="HAMAP" id="MF_01152">
    <property type="entry name" value="DnaJ"/>
    <property type="match status" value="1"/>
</dbReference>
<dbReference type="InterPro" id="IPR012724">
    <property type="entry name" value="DnaJ"/>
</dbReference>
<protein>
    <recommendedName>
        <fullName evidence="6">Chaperone protein DnaJ</fullName>
    </recommendedName>
</protein>
<evidence type="ECO:0000256" key="3">
    <source>
        <dbReference type="ARBA" id="ARBA00022771"/>
    </source>
</evidence>
<proteinExistence type="inferred from homology"/>
<evidence type="ECO:0000256" key="2">
    <source>
        <dbReference type="ARBA" id="ARBA00022737"/>
    </source>
</evidence>
<dbReference type="Pfam" id="PF01556">
    <property type="entry name" value="DnaJ_C"/>
    <property type="match status" value="1"/>
</dbReference>
<comment type="domain">
    <text evidence="6">The J domain is necessary and sufficient to stimulate DnaK ATPase activity. Zinc center 1 plays an important role in the autonomous, DnaK-independent chaperone activity of DnaJ. Zinc center 2 is essential for interaction with DnaK and for DnaJ activity.</text>
</comment>
<dbReference type="CDD" id="cd10747">
    <property type="entry name" value="DnaJ_C"/>
    <property type="match status" value="1"/>
</dbReference>
<dbReference type="NCBIfam" id="NF008035">
    <property type="entry name" value="PRK10767.1"/>
    <property type="match status" value="1"/>
</dbReference>
<evidence type="ECO:0000259" key="9">
    <source>
        <dbReference type="PROSITE" id="PS51188"/>
    </source>
</evidence>
<keyword evidence="4 6" id="KW-0862">Zinc</keyword>
<evidence type="ECO:0000256" key="7">
    <source>
        <dbReference type="PROSITE-ProRule" id="PRU00546"/>
    </source>
</evidence>
<evidence type="ECO:0000259" key="8">
    <source>
        <dbReference type="PROSITE" id="PS50076"/>
    </source>
</evidence>
<dbReference type="GO" id="GO:0005524">
    <property type="term" value="F:ATP binding"/>
    <property type="evidence" value="ECO:0007669"/>
    <property type="project" value="InterPro"/>
</dbReference>
<dbReference type="InterPro" id="IPR036410">
    <property type="entry name" value="HSP_DnaJ_Cys-rich_dom_sf"/>
</dbReference>
<dbReference type="OrthoDB" id="8967at2157"/>
<dbReference type="InterPro" id="IPR001623">
    <property type="entry name" value="DnaJ_domain"/>
</dbReference>
<dbReference type="CDD" id="cd06257">
    <property type="entry name" value="DnaJ"/>
    <property type="match status" value="1"/>
</dbReference>
<comment type="cofactor">
    <cofactor evidence="6">
        <name>Zn(2+)</name>
        <dbReference type="ChEBI" id="CHEBI:29105"/>
    </cofactor>
    <text evidence="6">Binds 2 Zn(2+) ions per monomer.</text>
</comment>
<feature type="zinc finger region" description="CR-type" evidence="7">
    <location>
        <begin position="137"/>
        <end position="218"/>
    </location>
</feature>
<comment type="caution">
    <text evidence="10">The sequence shown here is derived from an EMBL/GenBank/DDBJ whole genome shotgun (WGS) entry which is preliminary data.</text>
</comment>
<dbReference type="PANTHER" id="PTHR43096">
    <property type="entry name" value="DNAJ HOMOLOG 1, MITOCHONDRIAL-RELATED"/>
    <property type="match status" value="1"/>
</dbReference>
<accession>A0A2V2N8U6</accession>
<evidence type="ECO:0000256" key="4">
    <source>
        <dbReference type="ARBA" id="ARBA00022833"/>
    </source>
</evidence>